<organism evidence="1 2">
    <name type="scientific">Rhodovulum bhavnagarense</name>
    <dbReference type="NCBI Taxonomy" id="992286"/>
    <lineage>
        <taxon>Bacteria</taxon>
        <taxon>Pseudomonadati</taxon>
        <taxon>Pseudomonadota</taxon>
        <taxon>Alphaproteobacteria</taxon>
        <taxon>Rhodobacterales</taxon>
        <taxon>Paracoccaceae</taxon>
        <taxon>Rhodovulum</taxon>
    </lineage>
</organism>
<comment type="caution">
    <text evidence="1">The sequence shown here is derived from an EMBL/GenBank/DDBJ whole genome shotgun (WGS) entry which is preliminary data.</text>
</comment>
<dbReference type="OrthoDB" id="8479024at2"/>
<name>A0A4V2SWR3_9RHOB</name>
<gene>
    <name evidence="1" type="ORF">EV663_101514</name>
</gene>
<dbReference type="AlphaFoldDB" id="A0A4V2SWR3"/>
<dbReference type="Proteomes" id="UP000295050">
    <property type="component" value="Unassembled WGS sequence"/>
</dbReference>
<accession>A0A4V2SWR3</accession>
<dbReference type="InterPro" id="IPR010865">
    <property type="entry name" value="DUF1499"/>
</dbReference>
<evidence type="ECO:0000313" key="1">
    <source>
        <dbReference type="EMBL" id="TCP63246.1"/>
    </source>
</evidence>
<dbReference type="RefSeq" id="WP_132950176.1">
    <property type="nucleotide sequence ID" value="NZ_SLXU01000001.1"/>
</dbReference>
<keyword evidence="2" id="KW-1185">Reference proteome</keyword>
<protein>
    <submittedName>
        <fullName evidence="1">Uncharacterized protein (DUF1499 family)</fullName>
    </submittedName>
</protein>
<dbReference type="Pfam" id="PF07386">
    <property type="entry name" value="DUF1499"/>
    <property type="match status" value="1"/>
</dbReference>
<reference evidence="1 2" key="1">
    <citation type="submission" date="2019-03" db="EMBL/GenBank/DDBJ databases">
        <title>Genomic Encyclopedia of Type Strains, Phase IV (KMG-IV): sequencing the most valuable type-strain genomes for metagenomic binning, comparative biology and taxonomic classification.</title>
        <authorList>
            <person name="Goeker M."/>
        </authorList>
    </citation>
    <scope>NUCLEOTIDE SEQUENCE [LARGE SCALE GENOMIC DNA]</scope>
    <source>
        <strain evidence="1 2">DSM 24766</strain>
    </source>
</reference>
<dbReference type="EMBL" id="SLXU01000001">
    <property type="protein sequence ID" value="TCP63246.1"/>
    <property type="molecule type" value="Genomic_DNA"/>
</dbReference>
<proteinExistence type="predicted"/>
<sequence length="159" mass="17118">MKIVWILGILVLIAALVSLSGALYFRRVADDPTTWHVDPLTAVKPGSPNAALIRPQGGDAAAPVYPVTPQALAEALDEVALAEMRTRRIAGEADALWATYVQRSALWGFPDYISVKVFATNGGASYAAFSRARFGRSDLGVNARRLARWQAALDVRLAP</sequence>
<evidence type="ECO:0000313" key="2">
    <source>
        <dbReference type="Proteomes" id="UP000295050"/>
    </source>
</evidence>